<feature type="region of interest" description="Disordered" evidence="4">
    <location>
        <begin position="312"/>
        <end position="353"/>
    </location>
</feature>
<dbReference type="InterPro" id="IPR002347">
    <property type="entry name" value="SDR_fam"/>
</dbReference>
<dbReference type="Pfam" id="PF00106">
    <property type="entry name" value="adh_short"/>
    <property type="match status" value="1"/>
</dbReference>
<evidence type="ECO:0000256" key="2">
    <source>
        <dbReference type="ARBA" id="ARBA00012948"/>
    </source>
</evidence>
<dbReference type="PRINTS" id="PR00081">
    <property type="entry name" value="GDHRDH"/>
</dbReference>
<dbReference type="PANTHER" id="PTHR42879">
    <property type="entry name" value="3-OXOACYL-(ACYL-CARRIER-PROTEIN) REDUCTASE"/>
    <property type="match status" value="1"/>
</dbReference>
<sequence>MYENRTERGGDEDSTGAHHHRPPASGQQVPAGSAAAAAAATDVPPGDERLDDRLLVVVTGGSKGIGRSCVESFARRGARVLFTYCSDAKAAETVAASFQPAGLVQGRWLDQGDFDSVRAFAAEVDRWRGGREISTVVNNAALGSSTVSNYCGLPPPVPSSSRPAAADRDGASGRGLTADDDYEAARRRADEDMALMRVNALGPMWVTEALLPMMVPPPTPARGENEDPVAGAEVTETAAAIDGAATANGGGREGASAFPCALGSTKKKKTVLFVGSVGGGSHAVFPGFRSADAMSKAAVAYGAKYFAARSRQLRQQQEAGHDATARADDGSSATAAAGDVRAPAPAATAESDFDHPSGGVDFLCLCPGATLTDMFRASTLDKMEASGPGELERFLRALPQGRLMLPEEVGEAVYWFCSSPAATMFHGAVIDASAGLAVRPGTLTEYTFSS</sequence>
<dbReference type="PANTHER" id="PTHR42879:SF2">
    <property type="entry name" value="3-OXOACYL-[ACYL-CARRIER-PROTEIN] REDUCTASE FABG"/>
    <property type="match status" value="1"/>
</dbReference>
<accession>D7FH30</accession>
<dbReference type="Gene3D" id="3.40.50.720">
    <property type="entry name" value="NAD(P)-binding Rossmann-like Domain"/>
    <property type="match status" value="1"/>
</dbReference>
<dbReference type="SUPFAM" id="SSF51735">
    <property type="entry name" value="NAD(P)-binding Rossmann-fold domains"/>
    <property type="match status" value="1"/>
</dbReference>
<keyword evidence="6" id="KW-1185">Reference proteome</keyword>
<dbReference type="EMBL" id="FN647726">
    <property type="protein sequence ID" value="CBJ28408.1"/>
    <property type="molecule type" value="Genomic_DNA"/>
</dbReference>
<dbReference type="EC" id="1.1.1.100" evidence="2"/>
<feature type="compositionally biased region" description="Basic and acidic residues" evidence="4">
    <location>
        <begin position="1"/>
        <end position="11"/>
    </location>
</feature>
<feature type="region of interest" description="Disordered" evidence="4">
    <location>
        <begin position="154"/>
        <end position="179"/>
    </location>
</feature>
<feature type="compositionally biased region" description="Basic and acidic residues" evidence="4">
    <location>
        <begin position="319"/>
        <end position="329"/>
    </location>
</feature>
<gene>
    <name evidence="5" type="ORF">Esi_0104_0081</name>
</gene>
<dbReference type="CDD" id="cd05233">
    <property type="entry name" value="SDR_c"/>
    <property type="match status" value="1"/>
</dbReference>
<comment type="similarity">
    <text evidence="1">Belongs to the short-chain dehydrogenases/reductases (SDR) family.</text>
</comment>
<reference evidence="5 6" key="1">
    <citation type="journal article" date="2010" name="Nature">
        <title>The Ectocarpus genome and the independent evolution of multicellularity in brown algae.</title>
        <authorList>
            <person name="Cock J.M."/>
            <person name="Sterck L."/>
            <person name="Rouze P."/>
            <person name="Scornet D."/>
            <person name="Allen A.E."/>
            <person name="Amoutzias G."/>
            <person name="Anthouard V."/>
            <person name="Artiguenave F."/>
            <person name="Aury J.M."/>
            <person name="Badger J.H."/>
            <person name="Beszteri B."/>
            <person name="Billiau K."/>
            <person name="Bonnet E."/>
            <person name="Bothwell J.H."/>
            <person name="Bowler C."/>
            <person name="Boyen C."/>
            <person name="Brownlee C."/>
            <person name="Carrano C.J."/>
            <person name="Charrier B."/>
            <person name="Cho G.Y."/>
            <person name="Coelho S.M."/>
            <person name="Collen J."/>
            <person name="Corre E."/>
            <person name="Da Silva C."/>
            <person name="Delage L."/>
            <person name="Delaroque N."/>
            <person name="Dittami S.M."/>
            <person name="Doulbeau S."/>
            <person name="Elias M."/>
            <person name="Farnham G."/>
            <person name="Gachon C.M."/>
            <person name="Gschloessl B."/>
            <person name="Heesch S."/>
            <person name="Jabbari K."/>
            <person name="Jubin C."/>
            <person name="Kawai H."/>
            <person name="Kimura K."/>
            <person name="Kloareg B."/>
            <person name="Kupper F.C."/>
            <person name="Lang D."/>
            <person name="Le Bail A."/>
            <person name="Leblanc C."/>
            <person name="Lerouge P."/>
            <person name="Lohr M."/>
            <person name="Lopez P.J."/>
            <person name="Martens C."/>
            <person name="Maumus F."/>
            <person name="Michel G."/>
            <person name="Miranda-Saavedra D."/>
            <person name="Morales J."/>
            <person name="Moreau H."/>
            <person name="Motomura T."/>
            <person name="Nagasato C."/>
            <person name="Napoli C.A."/>
            <person name="Nelson D.R."/>
            <person name="Nyvall-Collen P."/>
            <person name="Peters A.F."/>
            <person name="Pommier C."/>
            <person name="Potin P."/>
            <person name="Poulain J."/>
            <person name="Quesneville H."/>
            <person name="Read B."/>
            <person name="Rensing S.A."/>
            <person name="Ritter A."/>
            <person name="Rousvoal S."/>
            <person name="Samanta M."/>
            <person name="Samson G."/>
            <person name="Schroeder D.C."/>
            <person name="Segurens B."/>
            <person name="Strittmatter M."/>
            <person name="Tonon T."/>
            <person name="Tregear J.W."/>
            <person name="Valentin K."/>
            <person name="von Dassow P."/>
            <person name="Yamagishi T."/>
            <person name="Van de Peer Y."/>
            <person name="Wincker P."/>
        </authorList>
    </citation>
    <scope>NUCLEOTIDE SEQUENCE [LARGE SCALE GENOMIC DNA]</scope>
    <source>
        <strain evidence="6">Ec32 / CCAP1310/4</strain>
    </source>
</reference>
<dbReference type="OrthoDB" id="1393670at2759"/>
<evidence type="ECO:0000256" key="3">
    <source>
        <dbReference type="ARBA" id="ARBA00048508"/>
    </source>
</evidence>
<dbReference type="EMBL" id="FN649752">
    <property type="protein sequence ID" value="CBJ28408.1"/>
    <property type="molecule type" value="Genomic_DNA"/>
</dbReference>
<dbReference type="InParanoid" id="D7FH30"/>
<evidence type="ECO:0000313" key="5">
    <source>
        <dbReference type="EMBL" id="CBJ28408.1"/>
    </source>
</evidence>
<dbReference type="InterPro" id="IPR036291">
    <property type="entry name" value="NAD(P)-bd_dom_sf"/>
</dbReference>
<name>D7FH30_ECTSI</name>
<evidence type="ECO:0000256" key="4">
    <source>
        <dbReference type="SAM" id="MobiDB-lite"/>
    </source>
</evidence>
<dbReference type="GO" id="GO:0004316">
    <property type="term" value="F:3-oxoacyl-[acyl-carrier-protein] reductase (NADPH) activity"/>
    <property type="evidence" value="ECO:0007669"/>
    <property type="project" value="UniProtKB-EC"/>
</dbReference>
<dbReference type="Proteomes" id="UP000002630">
    <property type="component" value="Linkage Group LG27"/>
</dbReference>
<dbReference type="InterPro" id="IPR050259">
    <property type="entry name" value="SDR"/>
</dbReference>
<evidence type="ECO:0000313" key="6">
    <source>
        <dbReference type="Proteomes" id="UP000002630"/>
    </source>
</evidence>
<organism evidence="5 6">
    <name type="scientific">Ectocarpus siliculosus</name>
    <name type="common">Brown alga</name>
    <name type="synonym">Conferva siliculosa</name>
    <dbReference type="NCBI Taxonomy" id="2880"/>
    <lineage>
        <taxon>Eukaryota</taxon>
        <taxon>Sar</taxon>
        <taxon>Stramenopiles</taxon>
        <taxon>Ochrophyta</taxon>
        <taxon>PX clade</taxon>
        <taxon>Phaeophyceae</taxon>
        <taxon>Ectocarpales</taxon>
        <taxon>Ectocarpaceae</taxon>
        <taxon>Ectocarpus</taxon>
    </lineage>
</organism>
<evidence type="ECO:0000256" key="1">
    <source>
        <dbReference type="ARBA" id="ARBA00006484"/>
    </source>
</evidence>
<comment type="catalytic activity">
    <reaction evidence="3">
        <text>a (3R)-hydroxyacyl-[ACP] + NADP(+) = a 3-oxoacyl-[ACP] + NADPH + H(+)</text>
        <dbReference type="Rhea" id="RHEA:17397"/>
        <dbReference type="Rhea" id="RHEA-COMP:9916"/>
        <dbReference type="Rhea" id="RHEA-COMP:9945"/>
        <dbReference type="ChEBI" id="CHEBI:15378"/>
        <dbReference type="ChEBI" id="CHEBI:57783"/>
        <dbReference type="ChEBI" id="CHEBI:58349"/>
        <dbReference type="ChEBI" id="CHEBI:78776"/>
        <dbReference type="ChEBI" id="CHEBI:78827"/>
        <dbReference type="EC" id="1.1.1.100"/>
    </reaction>
</comment>
<protein>
    <recommendedName>
        <fullName evidence="2">3-oxoacyl-[acyl-carrier-protein] reductase</fullName>
        <ecNumber evidence="2">1.1.1.100</ecNumber>
    </recommendedName>
</protein>
<proteinExistence type="inferred from homology"/>
<feature type="compositionally biased region" description="Low complexity" evidence="4">
    <location>
        <begin position="330"/>
        <end position="349"/>
    </location>
</feature>
<feature type="region of interest" description="Disordered" evidence="4">
    <location>
        <begin position="1"/>
        <end position="46"/>
    </location>
</feature>
<dbReference type="OMA" id="HRVLFTY"/>
<dbReference type="AlphaFoldDB" id="D7FH30"/>